<dbReference type="Gene3D" id="3.30.565.10">
    <property type="entry name" value="Histidine kinase-like ATPase, C-terminal domain"/>
    <property type="match status" value="1"/>
</dbReference>
<organism evidence="18 19">
    <name type="scientific">Fluviicoccus keumensis</name>
    <dbReference type="NCBI Taxonomy" id="1435465"/>
    <lineage>
        <taxon>Bacteria</taxon>
        <taxon>Pseudomonadati</taxon>
        <taxon>Pseudomonadota</taxon>
        <taxon>Gammaproteobacteria</taxon>
        <taxon>Moraxellales</taxon>
        <taxon>Moraxellaceae</taxon>
        <taxon>Fluviicoccus</taxon>
    </lineage>
</organism>
<evidence type="ECO:0000313" key="19">
    <source>
        <dbReference type="Proteomes" id="UP000292423"/>
    </source>
</evidence>
<evidence type="ECO:0000259" key="17">
    <source>
        <dbReference type="PROSITE" id="PS50885"/>
    </source>
</evidence>
<dbReference type="Pfam" id="PF07730">
    <property type="entry name" value="HisKA_3"/>
    <property type="match status" value="1"/>
</dbReference>
<feature type="transmembrane region" description="Helical" evidence="15">
    <location>
        <begin position="16"/>
        <end position="36"/>
    </location>
</feature>
<evidence type="ECO:0000256" key="3">
    <source>
        <dbReference type="ARBA" id="ARBA00022475"/>
    </source>
</evidence>
<evidence type="ECO:0000256" key="7">
    <source>
        <dbReference type="ARBA" id="ARBA00022692"/>
    </source>
</evidence>
<dbReference type="GO" id="GO:0005886">
    <property type="term" value="C:plasma membrane"/>
    <property type="evidence" value="ECO:0007669"/>
    <property type="project" value="UniProtKB-SubCell"/>
</dbReference>
<evidence type="ECO:0000256" key="13">
    <source>
        <dbReference type="ARBA" id="ARBA00023136"/>
    </source>
</evidence>
<dbReference type="AlphaFoldDB" id="A0A4Q7YNM6"/>
<feature type="transmembrane region" description="Helical" evidence="15">
    <location>
        <begin position="183"/>
        <end position="204"/>
    </location>
</feature>
<dbReference type="InterPro" id="IPR016380">
    <property type="entry name" value="Sig_transdc_His_kin_NarX/NarQ"/>
</dbReference>
<dbReference type="Proteomes" id="UP000292423">
    <property type="component" value="Unassembled WGS sequence"/>
</dbReference>
<evidence type="ECO:0000256" key="4">
    <source>
        <dbReference type="ARBA" id="ARBA00022519"/>
    </source>
</evidence>
<dbReference type="EMBL" id="SHKX01000013">
    <property type="protein sequence ID" value="RZU38473.1"/>
    <property type="molecule type" value="Genomic_DNA"/>
</dbReference>
<dbReference type="Pfam" id="PF02518">
    <property type="entry name" value="HATPase_c"/>
    <property type="match status" value="1"/>
</dbReference>
<keyword evidence="9 14" id="KW-0418">Kinase</keyword>
<dbReference type="SUPFAM" id="SSF158472">
    <property type="entry name" value="HAMP domain-like"/>
    <property type="match status" value="1"/>
</dbReference>
<dbReference type="Gene3D" id="3.30.450.40">
    <property type="match status" value="1"/>
</dbReference>
<dbReference type="Pfam" id="PF13185">
    <property type="entry name" value="GAF_2"/>
    <property type="match status" value="1"/>
</dbReference>
<dbReference type="InterPro" id="IPR042295">
    <property type="entry name" value="NarX-like_N_sf"/>
</dbReference>
<dbReference type="EC" id="2.7.13.3" evidence="14"/>
<keyword evidence="6 14" id="KW-0808">Transferase</keyword>
<dbReference type="Gene3D" id="1.20.5.1930">
    <property type="match status" value="1"/>
</dbReference>
<dbReference type="GO" id="GO:0000155">
    <property type="term" value="F:phosphorelay sensor kinase activity"/>
    <property type="evidence" value="ECO:0007669"/>
    <property type="project" value="UniProtKB-UniRule"/>
</dbReference>
<proteinExistence type="predicted"/>
<gene>
    <name evidence="18" type="ORF">EV700_2405</name>
</gene>
<name>A0A4Q7YNM6_9GAMM</name>
<dbReference type="SUPFAM" id="SSF55874">
    <property type="entry name" value="ATPase domain of HSP90 chaperone/DNA topoisomerase II/histidine kinase"/>
    <property type="match status" value="1"/>
</dbReference>
<dbReference type="InterPro" id="IPR003660">
    <property type="entry name" value="HAMP_dom"/>
</dbReference>
<dbReference type="GO" id="GO:0005524">
    <property type="term" value="F:ATP binding"/>
    <property type="evidence" value="ECO:0007669"/>
    <property type="project" value="UniProtKB-UniRule"/>
</dbReference>
<evidence type="ECO:0000256" key="10">
    <source>
        <dbReference type="ARBA" id="ARBA00022840"/>
    </source>
</evidence>
<feature type="domain" description="Histidine kinase" evidence="16">
    <location>
        <begin position="449"/>
        <end position="642"/>
    </location>
</feature>
<evidence type="ECO:0000256" key="15">
    <source>
        <dbReference type="SAM" id="Phobius"/>
    </source>
</evidence>
<dbReference type="InterPro" id="IPR005467">
    <property type="entry name" value="His_kinase_dom"/>
</dbReference>
<evidence type="ECO:0000256" key="5">
    <source>
        <dbReference type="ARBA" id="ARBA00022553"/>
    </source>
</evidence>
<dbReference type="InterPro" id="IPR029095">
    <property type="entry name" value="NarX-like_N"/>
</dbReference>
<feature type="domain" description="HAMP" evidence="17">
    <location>
        <begin position="202"/>
        <end position="254"/>
    </location>
</feature>
<keyword evidence="3 14" id="KW-1003">Cell membrane</keyword>
<evidence type="ECO:0000259" key="16">
    <source>
        <dbReference type="PROSITE" id="PS50109"/>
    </source>
</evidence>
<evidence type="ECO:0000256" key="12">
    <source>
        <dbReference type="ARBA" id="ARBA00023012"/>
    </source>
</evidence>
<keyword evidence="7 15" id="KW-0812">Transmembrane</keyword>
<keyword evidence="5" id="KW-0597">Phosphoprotein</keyword>
<evidence type="ECO:0000313" key="18">
    <source>
        <dbReference type="EMBL" id="RZU38473.1"/>
    </source>
</evidence>
<evidence type="ECO:0000256" key="8">
    <source>
        <dbReference type="ARBA" id="ARBA00022741"/>
    </source>
</evidence>
<comment type="caution">
    <text evidence="18">The sequence shown here is derived from an EMBL/GenBank/DDBJ whole genome shotgun (WGS) entry which is preliminary data.</text>
</comment>
<dbReference type="InterPro" id="IPR036890">
    <property type="entry name" value="HATPase_C_sf"/>
</dbReference>
<dbReference type="InterPro" id="IPR003594">
    <property type="entry name" value="HATPase_dom"/>
</dbReference>
<dbReference type="PIRSF" id="PIRSF003167">
    <property type="entry name" value="STHK_NarX/NarQ"/>
    <property type="match status" value="1"/>
</dbReference>
<sequence>MATLIDTLKTRLTAKITGMLLGALVFALVAIGYTLLLSWELEGAAAAINDSGSLRMRAWKMAAIINQAEGGDGLSDSQAAELQQTRNEFEQTLNGLRAGDPQRPLFLPRDNHIRGNIQALQSYWRDSFAPSLDRMLRERRISADTAARHELATRHFVAQIHATVGLIEQEYARQTFWLRSSQMALIALAMCGSLIMIILLYLMIVTPVTRLHQGLQRMSAGDFGVRLPVEGQDEFAQLAQGFNTMADELQQVYAGLEERVREKTLRLAEKNRHLSVLYDISKDFNRTQSLEDMCALFMRRIVPEFGAAGGTVRLIDRSADRVYLVVEEGIPPTLSQQMQCQKLGSCFCTIAAQRGRTSVNHLNNRCAPNFSHCLEAGFAVVMAIPICSSDKKLGIFNLHFMEDRHLGPEEVQLLEAMGQHLGIAIDNQRLAVHAKELAIVEERNLVAQGLHDSVVQSLSFLNLHLQLLKEAVGQGDFSQVAETIPLLQTGVQQGYEDLRELMGNFRTRHDETQLEAAIGAVIRRFTEQTAIPVDLKIDNTGAPLANEERLQLLFILQEALSNIRKHAQATVVSVRVINRADFDLTITDNGIGFNPEAVLSSLHTHIGLKIMRERASRAHAEFLLDSTPGQGTTLSLHLPREQRQKA</sequence>
<dbReference type="SMART" id="SM00387">
    <property type="entry name" value="HATPase_c"/>
    <property type="match status" value="1"/>
</dbReference>
<dbReference type="PROSITE" id="PS50885">
    <property type="entry name" value="HAMP"/>
    <property type="match status" value="1"/>
</dbReference>
<comment type="catalytic activity">
    <reaction evidence="1 14">
        <text>ATP + protein L-histidine = ADP + protein N-phospho-L-histidine.</text>
        <dbReference type="EC" id="2.7.13.3"/>
    </reaction>
</comment>
<dbReference type="PANTHER" id="PTHR24421:SF10">
    <property type="entry name" value="NITRATE_NITRITE SENSOR PROTEIN NARQ"/>
    <property type="match status" value="1"/>
</dbReference>
<dbReference type="InterPro" id="IPR029016">
    <property type="entry name" value="GAF-like_dom_sf"/>
</dbReference>
<dbReference type="SUPFAM" id="SSF55781">
    <property type="entry name" value="GAF domain-like"/>
    <property type="match status" value="1"/>
</dbReference>
<protein>
    <recommendedName>
        <fullName evidence="14">Sensor protein</fullName>
        <ecNumber evidence="14">2.7.13.3</ecNumber>
    </recommendedName>
</protein>
<dbReference type="CDD" id="cd06225">
    <property type="entry name" value="HAMP"/>
    <property type="match status" value="1"/>
</dbReference>
<keyword evidence="8 14" id="KW-0547">Nucleotide-binding</keyword>
<dbReference type="Gene3D" id="1.20.120.960">
    <property type="entry name" value="Histidine kinase NarX, sensor domain"/>
    <property type="match status" value="1"/>
</dbReference>
<dbReference type="InterPro" id="IPR050482">
    <property type="entry name" value="Sensor_HK_TwoCompSys"/>
</dbReference>
<keyword evidence="10 14" id="KW-0067">ATP-binding</keyword>
<dbReference type="Gene3D" id="6.10.340.10">
    <property type="match status" value="1"/>
</dbReference>
<dbReference type="GO" id="GO:0046983">
    <property type="term" value="F:protein dimerization activity"/>
    <property type="evidence" value="ECO:0007669"/>
    <property type="project" value="UniProtKB-UniRule"/>
</dbReference>
<keyword evidence="11 15" id="KW-1133">Transmembrane helix</keyword>
<keyword evidence="4 14" id="KW-0997">Cell inner membrane</keyword>
<dbReference type="CDD" id="cd16917">
    <property type="entry name" value="HATPase_UhpB-NarQ-NarX-like"/>
    <property type="match status" value="1"/>
</dbReference>
<keyword evidence="13 14" id="KW-0472">Membrane</keyword>
<evidence type="ECO:0000256" key="1">
    <source>
        <dbReference type="ARBA" id="ARBA00000085"/>
    </source>
</evidence>
<evidence type="ECO:0000256" key="11">
    <source>
        <dbReference type="ARBA" id="ARBA00022989"/>
    </source>
</evidence>
<dbReference type="Pfam" id="PF13675">
    <property type="entry name" value="PilJ"/>
    <property type="match status" value="1"/>
</dbReference>
<dbReference type="SMART" id="SM00304">
    <property type="entry name" value="HAMP"/>
    <property type="match status" value="1"/>
</dbReference>
<evidence type="ECO:0000256" key="6">
    <source>
        <dbReference type="ARBA" id="ARBA00022679"/>
    </source>
</evidence>
<evidence type="ECO:0000256" key="2">
    <source>
        <dbReference type="ARBA" id="ARBA00004429"/>
    </source>
</evidence>
<dbReference type="InterPro" id="IPR011712">
    <property type="entry name" value="Sig_transdc_His_kin_sub3_dim/P"/>
</dbReference>
<keyword evidence="19" id="KW-1185">Reference proteome</keyword>
<dbReference type="PROSITE" id="PS50109">
    <property type="entry name" value="HIS_KIN"/>
    <property type="match status" value="1"/>
</dbReference>
<evidence type="ECO:0000256" key="14">
    <source>
        <dbReference type="PIRNR" id="PIRNR003167"/>
    </source>
</evidence>
<keyword evidence="12 14" id="KW-0902">Two-component regulatory system</keyword>
<dbReference type="PANTHER" id="PTHR24421">
    <property type="entry name" value="NITRATE/NITRITE SENSOR PROTEIN NARX-RELATED"/>
    <property type="match status" value="1"/>
</dbReference>
<dbReference type="InterPro" id="IPR003018">
    <property type="entry name" value="GAF"/>
</dbReference>
<evidence type="ECO:0000256" key="9">
    <source>
        <dbReference type="ARBA" id="ARBA00022777"/>
    </source>
</evidence>
<comment type="subcellular location">
    <subcellularLocation>
        <location evidence="2">Cell inner membrane</location>
        <topology evidence="2">Multi-pass membrane protein</topology>
    </subcellularLocation>
</comment>
<accession>A0A4Q7YNM6</accession>
<dbReference type="SMART" id="SM00065">
    <property type="entry name" value="GAF"/>
    <property type="match status" value="1"/>
</dbReference>
<dbReference type="Pfam" id="PF00672">
    <property type="entry name" value="HAMP"/>
    <property type="match status" value="1"/>
</dbReference>
<reference evidence="18 19" key="1">
    <citation type="submission" date="2019-02" db="EMBL/GenBank/DDBJ databases">
        <title>Genomic Encyclopedia of Type Strains, Phase IV (KMG-IV): sequencing the most valuable type-strain genomes for metagenomic binning, comparative biology and taxonomic classification.</title>
        <authorList>
            <person name="Goeker M."/>
        </authorList>
    </citation>
    <scope>NUCLEOTIDE SEQUENCE [LARGE SCALE GENOMIC DNA]</scope>
    <source>
        <strain evidence="18 19">DSM 105135</strain>
    </source>
</reference>